<dbReference type="AlphaFoldDB" id="A0A4C1XKD0"/>
<keyword evidence="2" id="KW-1185">Reference proteome</keyword>
<accession>A0A4C1XKD0</accession>
<dbReference type="EMBL" id="BGZK01000892">
    <property type="protein sequence ID" value="GBP64241.1"/>
    <property type="molecule type" value="Genomic_DNA"/>
</dbReference>
<evidence type="ECO:0000313" key="2">
    <source>
        <dbReference type="Proteomes" id="UP000299102"/>
    </source>
</evidence>
<proteinExistence type="predicted"/>
<gene>
    <name evidence="1" type="ORF">EVAR_21559_1</name>
</gene>
<protein>
    <submittedName>
        <fullName evidence="1">Uncharacterized protein</fullName>
    </submittedName>
</protein>
<reference evidence="1 2" key="1">
    <citation type="journal article" date="2019" name="Commun. Biol.">
        <title>The bagworm genome reveals a unique fibroin gene that provides high tensile strength.</title>
        <authorList>
            <person name="Kono N."/>
            <person name="Nakamura H."/>
            <person name="Ohtoshi R."/>
            <person name="Tomita M."/>
            <person name="Numata K."/>
            <person name="Arakawa K."/>
        </authorList>
    </citation>
    <scope>NUCLEOTIDE SEQUENCE [LARGE SCALE GENOMIC DNA]</scope>
</reference>
<sequence>MERVGYKDDSEGGRFWPPKYLGAVPIATLNLQAGCEGDIPDAWHHQMIFGVSPRGVFMCNPVECVPETNLWPRLRSPSTLLVRTRDVLSRFSPCTDLTPLLHVPDERFHTYNVFGQVVNVIREWRAVGWSEERTRTRHLRIPASYESGVTVAALVGSEAHWRLTHAPQLPTLNPHVKDDI</sequence>
<comment type="caution">
    <text evidence="1">The sequence shown here is derived from an EMBL/GenBank/DDBJ whole genome shotgun (WGS) entry which is preliminary data.</text>
</comment>
<dbReference type="Proteomes" id="UP000299102">
    <property type="component" value="Unassembled WGS sequence"/>
</dbReference>
<dbReference type="OrthoDB" id="10064600at2759"/>
<evidence type="ECO:0000313" key="1">
    <source>
        <dbReference type="EMBL" id="GBP64241.1"/>
    </source>
</evidence>
<name>A0A4C1XKD0_EUMVA</name>
<organism evidence="1 2">
    <name type="scientific">Eumeta variegata</name>
    <name type="common">Bagworm moth</name>
    <name type="synonym">Eumeta japonica</name>
    <dbReference type="NCBI Taxonomy" id="151549"/>
    <lineage>
        <taxon>Eukaryota</taxon>
        <taxon>Metazoa</taxon>
        <taxon>Ecdysozoa</taxon>
        <taxon>Arthropoda</taxon>
        <taxon>Hexapoda</taxon>
        <taxon>Insecta</taxon>
        <taxon>Pterygota</taxon>
        <taxon>Neoptera</taxon>
        <taxon>Endopterygota</taxon>
        <taxon>Lepidoptera</taxon>
        <taxon>Glossata</taxon>
        <taxon>Ditrysia</taxon>
        <taxon>Tineoidea</taxon>
        <taxon>Psychidae</taxon>
        <taxon>Oiketicinae</taxon>
        <taxon>Eumeta</taxon>
    </lineage>
</organism>